<dbReference type="EMBL" id="CP043494">
    <property type="protein sequence ID" value="WNG51863.1"/>
    <property type="molecule type" value="Genomic_DNA"/>
</dbReference>
<proteinExistence type="predicted"/>
<evidence type="ECO:0000313" key="1">
    <source>
        <dbReference type="EMBL" id="WNG51863.1"/>
    </source>
</evidence>
<protein>
    <submittedName>
        <fullName evidence="1">Uncharacterized protein</fullName>
    </submittedName>
</protein>
<dbReference type="Proteomes" id="UP001611383">
    <property type="component" value="Chromosome"/>
</dbReference>
<accession>A0ABY9X903</accession>
<sequence length="203" mass="23387">MPCEQVLQLGPEGFLIRYTPPYRGRPYLLDVQRDIADHYKKCRVEDYRPLLAKLPRKERRAVDGVRPRMQAYINTLYNLREQCSPRNDLAYDHRETLALLRLEDLLARFVEQVTAPEGEQGPRCDTQDFAPVRAEATALIARPCPPPVDADEEERLLHERALNVAAPGFDVSTDRLKPYCEHFPRAAMQPLLVFAHALLLQEK</sequence>
<dbReference type="RefSeq" id="WP_395812166.1">
    <property type="nucleotide sequence ID" value="NZ_CP043494.1"/>
</dbReference>
<name>A0ABY9X903_9BACT</name>
<evidence type="ECO:0000313" key="2">
    <source>
        <dbReference type="Proteomes" id="UP001611383"/>
    </source>
</evidence>
<keyword evidence="2" id="KW-1185">Reference proteome</keyword>
<organism evidence="1 2">
    <name type="scientific">Archangium minus</name>
    <dbReference type="NCBI Taxonomy" id="83450"/>
    <lineage>
        <taxon>Bacteria</taxon>
        <taxon>Pseudomonadati</taxon>
        <taxon>Myxococcota</taxon>
        <taxon>Myxococcia</taxon>
        <taxon>Myxococcales</taxon>
        <taxon>Cystobacterineae</taxon>
        <taxon>Archangiaceae</taxon>
        <taxon>Archangium</taxon>
    </lineage>
</organism>
<reference evidence="1 2" key="1">
    <citation type="submission" date="2019-08" db="EMBL/GenBank/DDBJ databases">
        <title>Archangium and Cystobacter genomes.</title>
        <authorList>
            <person name="Chen I.-C.K."/>
            <person name="Wielgoss S."/>
        </authorList>
    </citation>
    <scope>NUCLEOTIDE SEQUENCE [LARGE SCALE GENOMIC DNA]</scope>
    <source>
        <strain evidence="1 2">Cbm 6</strain>
    </source>
</reference>
<gene>
    <name evidence="1" type="ORF">F0U60_52970</name>
</gene>